<reference evidence="1" key="1">
    <citation type="journal article" date="2015" name="Nature">
        <title>Complex archaea that bridge the gap between prokaryotes and eukaryotes.</title>
        <authorList>
            <person name="Spang A."/>
            <person name="Saw J.H."/>
            <person name="Jorgensen S.L."/>
            <person name="Zaremba-Niedzwiedzka K."/>
            <person name="Martijn J."/>
            <person name="Lind A.E."/>
            <person name="van Eijk R."/>
            <person name="Schleper C."/>
            <person name="Guy L."/>
            <person name="Ettema T.J."/>
        </authorList>
    </citation>
    <scope>NUCLEOTIDE SEQUENCE</scope>
</reference>
<organism evidence="1">
    <name type="scientific">marine sediment metagenome</name>
    <dbReference type="NCBI Taxonomy" id="412755"/>
    <lineage>
        <taxon>unclassified sequences</taxon>
        <taxon>metagenomes</taxon>
        <taxon>ecological metagenomes</taxon>
    </lineage>
</organism>
<gene>
    <name evidence="1" type="ORF">LCGC14_2319420</name>
</gene>
<dbReference type="AlphaFoldDB" id="A0A0F9D5S9"/>
<comment type="caution">
    <text evidence="1">The sequence shown here is derived from an EMBL/GenBank/DDBJ whole genome shotgun (WGS) entry which is preliminary data.</text>
</comment>
<protein>
    <submittedName>
        <fullName evidence="1">Uncharacterized protein</fullName>
    </submittedName>
</protein>
<name>A0A0F9D5S9_9ZZZZ</name>
<evidence type="ECO:0000313" key="1">
    <source>
        <dbReference type="EMBL" id="KKL49051.1"/>
    </source>
</evidence>
<feature type="non-terminal residue" evidence="1">
    <location>
        <position position="1"/>
    </location>
</feature>
<dbReference type="EMBL" id="LAZR01033103">
    <property type="protein sequence ID" value="KKL49051.1"/>
    <property type="molecule type" value="Genomic_DNA"/>
</dbReference>
<accession>A0A0F9D5S9</accession>
<sequence length="54" mass="6349">IIISDTQEVRLFWELIKKNLHSKMMSLDVTKDIHNILPQLFINEVDKILKGDSK</sequence>
<proteinExistence type="predicted"/>